<proteinExistence type="inferred from homology"/>
<reference evidence="2 3" key="1">
    <citation type="submission" date="2015-06" db="EMBL/GenBank/DDBJ databases">
        <title>Draft genome assembly of filamentous brackish cyanobacterium Limnoraphis robusta strain CS-951.</title>
        <authorList>
            <person name="Willis A."/>
            <person name="Parks M."/>
            <person name="Burford M.A."/>
        </authorList>
    </citation>
    <scope>NUCLEOTIDE SEQUENCE [LARGE SCALE GENOMIC DNA]</scope>
    <source>
        <strain evidence="2 3">CS-951</strain>
    </source>
</reference>
<comment type="similarity">
    <text evidence="1">Belongs to the UPF0175 family.</text>
</comment>
<dbReference type="InterPro" id="IPR052264">
    <property type="entry name" value="UPF0175_domain"/>
</dbReference>
<protein>
    <submittedName>
        <fullName evidence="2">Uncharacterized protein</fullName>
    </submittedName>
</protein>
<dbReference type="InterPro" id="IPR005368">
    <property type="entry name" value="UPF0175"/>
</dbReference>
<dbReference type="AlphaFoldDB" id="A0A0F5Y7Z8"/>
<accession>A0A0F5Y7Z8</accession>
<gene>
    <name evidence="2" type="ORF">WN50_27740</name>
</gene>
<dbReference type="PANTHER" id="PTHR37525">
    <property type="entry name" value="UPF0175 PROTEIN SSL1255"/>
    <property type="match status" value="1"/>
</dbReference>
<evidence type="ECO:0000313" key="3">
    <source>
        <dbReference type="Proteomes" id="UP000033607"/>
    </source>
</evidence>
<evidence type="ECO:0000256" key="1">
    <source>
        <dbReference type="ARBA" id="ARBA00005651"/>
    </source>
</evidence>
<name>A0A0F5Y7Z8_9CYAN</name>
<organism evidence="2 3">
    <name type="scientific">Limnoraphis robusta CS-951</name>
    <dbReference type="NCBI Taxonomy" id="1637645"/>
    <lineage>
        <taxon>Bacteria</taxon>
        <taxon>Bacillati</taxon>
        <taxon>Cyanobacteriota</taxon>
        <taxon>Cyanophyceae</taxon>
        <taxon>Oscillatoriophycideae</taxon>
        <taxon>Oscillatoriales</taxon>
        <taxon>Sirenicapillariaceae</taxon>
        <taxon>Limnoraphis</taxon>
    </lineage>
</organism>
<evidence type="ECO:0000313" key="2">
    <source>
        <dbReference type="EMBL" id="KKD35004.1"/>
    </source>
</evidence>
<dbReference type="OrthoDB" id="462653at2"/>
<dbReference type="Pfam" id="PF03683">
    <property type="entry name" value="UPF0175"/>
    <property type="match status" value="1"/>
</dbReference>
<dbReference type="PANTHER" id="PTHR37525:SF1">
    <property type="entry name" value="UPF0175 PROTEIN SSL1255"/>
    <property type="match status" value="1"/>
</dbReference>
<dbReference type="EMBL" id="LATL02000225">
    <property type="protein sequence ID" value="KKD35004.1"/>
    <property type="molecule type" value="Genomic_DNA"/>
</dbReference>
<dbReference type="RefSeq" id="WP_046281848.1">
    <property type="nucleotide sequence ID" value="NZ_LATL02000225.1"/>
</dbReference>
<comment type="caution">
    <text evidence="2">The sequence shown here is derived from an EMBL/GenBank/DDBJ whole genome shotgun (WGS) entry which is preliminary data.</text>
</comment>
<dbReference type="Proteomes" id="UP000033607">
    <property type="component" value="Unassembled WGS sequence"/>
</dbReference>
<sequence length="81" mass="9110">MSVVIPDDLINAAQMTESEFKLEVAMMLYQQGKISGGKAREFAGLNIVEFRQEMAKRQIDIAYDSEDLQADIETLKSLGRL</sequence>